<name>A0ABQ9HGC6_9NEOP</name>
<evidence type="ECO:0000313" key="3">
    <source>
        <dbReference type="Proteomes" id="UP001159363"/>
    </source>
</evidence>
<keyword evidence="3" id="KW-1185">Reference proteome</keyword>
<accession>A0ABQ9HGC6</accession>
<feature type="region of interest" description="Disordered" evidence="1">
    <location>
        <begin position="84"/>
        <end position="140"/>
    </location>
</feature>
<dbReference type="Proteomes" id="UP001159363">
    <property type="component" value="Chromosome 4"/>
</dbReference>
<evidence type="ECO:0000313" key="2">
    <source>
        <dbReference type="EMBL" id="KAJ8883325.1"/>
    </source>
</evidence>
<organism evidence="2 3">
    <name type="scientific">Dryococelus australis</name>
    <dbReference type="NCBI Taxonomy" id="614101"/>
    <lineage>
        <taxon>Eukaryota</taxon>
        <taxon>Metazoa</taxon>
        <taxon>Ecdysozoa</taxon>
        <taxon>Arthropoda</taxon>
        <taxon>Hexapoda</taxon>
        <taxon>Insecta</taxon>
        <taxon>Pterygota</taxon>
        <taxon>Neoptera</taxon>
        <taxon>Polyneoptera</taxon>
        <taxon>Phasmatodea</taxon>
        <taxon>Verophasmatodea</taxon>
        <taxon>Anareolatae</taxon>
        <taxon>Phasmatidae</taxon>
        <taxon>Eurycanthinae</taxon>
        <taxon>Dryococelus</taxon>
    </lineage>
</organism>
<feature type="region of interest" description="Disordered" evidence="1">
    <location>
        <begin position="469"/>
        <end position="497"/>
    </location>
</feature>
<feature type="compositionally biased region" description="Basic and acidic residues" evidence="1">
    <location>
        <begin position="84"/>
        <end position="93"/>
    </location>
</feature>
<comment type="caution">
    <text evidence="2">The sequence shown here is derived from an EMBL/GenBank/DDBJ whole genome shotgun (WGS) entry which is preliminary data.</text>
</comment>
<evidence type="ECO:0000256" key="1">
    <source>
        <dbReference type="SAM" id="MobiDB-lite"/>
    </source>
</evidence>
<proteinExistence type="predicted"/>
<protein>
    <submittedName>
        <fullName evidence="2">Uncharacterized protein</fullName>
    </submittedName>
</protein>
<reference evidence="2 3" key="1">
    <citation type="submission" date="2023-02" db="EMBL/GenBank/DDBJ databases">
        <title>LHISI_Scaffold_Assembly.</title>
        <authorList>
            <person name="Stuart O.P."/>
            <person name="Cleave R."/>
            <person name="Magrath M.J.L."/>
            <person name="Mikheyev A.S."/>
        </authorList>
    </citation>
    <scope>NUCLEOTIDE SEQUENCE [LARGE SCALE GENOMIC DNA]</scope>
    <source>
        <strain evidence="2">Daus_M_001</strain>
        <tissue evidence="2">Leg muscle</tissue>
    </source>
</reference>
<gene>
    <name evidence="2" type="ORF">PR048_015168</name>
</gene>
<dbReference type="EMBL" id="JARBHB010000005">
    <property type="protein sequence ID" value="KAJ8883325.1"/>
    <property type="molecule type" value="Genomic_DNA"/>
</dbReference>
<sequence length="545" mass="59366">MWCAIDGINNTDDVGLARTAPHKSFSCRHPLTSNTTDIHRQAHGKSMASLFVSALRCPVTENSGHPMRGKRGEYGAAPELLRRGRETGDHRENPPNSDIVGHESTCENPGVTPPRIERGSPRWEASCLTATPPRPPFLTPPDDSLARCSEGEFDEFANATHNVTFILPKIPQRECVLAGKKKKKKKNSQAKANGVSVKCGVRKTSGRGRIIADYGAQRVDPASRLRVNDKAASCATHGSATRYGGNTARLALRSDEALGVRESVARIVPSLFDRGREALERKGGGNVRPRENPPTYGIVWQDYHMRKSGVTRPGIAPRSPWWEASGLTAQPPVEDVGHRPIQMHECAIKLIAVAEHTTPPSPFVLDVPTLMLSHSTHGEITWQRVRLVLWPGNSPPTTGEPGSIPVRSHARFLARVEAGRTLLGGFSGGAVVSSSFAIPSLLRLRLVSSPPTLSAGIKRRRETEILEKTRPPAASCGTSPTCENPGATPPRIEPGSPSLLATSIEVDVQRDLREEERGMLISAHRFVHLICEIYDKFSNTTFHSE</sequence>